<protein>
    <recommendedName>
        <fullName evidence="3">AttH domain-containing protein</fullName>
    </recommendedName>
</protein>
<dbReference type="RefSeq" id="WP_344066530.1">
    <property type="nucleotide sequence ID" value="NZ_BAAAOH010000001.1"/>
</dbReference>
<gene>
    <name evidence="1" type="ORF">GCM10009777_39570</name>
</gene>
<evidence type="ECO:0008006" key="3">
    <source>
        <dbReference type="Google" id="ProtNLM"/>
    </source>
</evidence>
<name>A0ABP5EKR8_9MICO</name>
<proteinExistence type="predicted"/>
<evidence type="ECO:0000313" key="1">
    <source>
        <dbReference type="EMBL" id="GAA1998363.1"/>
    </source>
</evidence>
<reference evidence="2" key="1">
    <citation type="journal article" date="2019" name="Int. J. Syst. Evol. Microbiol.">
        <title>The Global Catalogue of Microorganisms (GCM) 10K type strain sequencing project: providing services to taxonomists for standard genome sequencing and annotation.</title>
        <authorList>
            <consortium name="The Broad Institute Genomics Platform"/>
            <consortium name="The Broad Institute Genome Sequencing Center for Infectious Disease"/>
            <person name="Wu L."/>
            <person name="Ma J."/>
        </authorList>
    </citation>
    <scope>NUCLEOTIDE SEQUENCE [LARGE SCALE GENOMIC DNA]</scope>
    <source>
        <strain evidence="2">JCM 14902</strain>
    </source>
</reference>
<evidence type="ECO:0000313" key="2">
    <source>
        <dbReference type="Proteomes" id="UP001500326"/>
    </source>
</evidence>
<dbReference type="EMBL" id="BAAAOH010000001">
    <property type="protein sequence ID" value="GAA1998363.1"/>
    <property type="molecule type" value="Genomic_DNA"/>
</dbReference>
<sequence length="279" mass="31502">MPQVGFREHPSAALEYWFFKVNAGPIALIVDWIERRRRGDHVLRVSVHSPYKREVLFDELPSWMPGENFMTTERCAGHAGEVSWDLTIDVVGEPVMPDIFPAGLLKVPDLATYGWPLATFTGWIRHGPEHVALTAVPGSITQYWGRRLATEWWWVSAHQFDRGDTALEGTVLRSRVWGTPVRVPLAYFFVSQEGKAEFIVTPPGSVRVEGTPEEFRVDIRRRHREVLTLLCAGREYGDFGDGIVNTLVGDMEVREGDRVLARATGTAGLERRSPNAEQH</sequence>
<comment type="caution">
    <text evidence="1">The sequence shown here is derived from an EMBL/GenBank/DDBJ whole genome shotgun (WGS) entry which is preliminary data.</text>
</comment>
<dbReference type="Proteomes" id="UP001500326">
    <property type="component" value="Unassembled WGS sequence"/>
</dbReference>
<keyword evidence="2" id="KW-1185">Reference proteome</keyword>
<organism evidence="1 2">
    <name type="scientific">Microbacterium pumilum</name>
    <dbReference type="NCBI Taxonomy" id="344165"/>
    <lineage>
        <taxon>Bacteria</taxon>
        <taxon>Bacillati</taxon>
        <taxon>Actinomycetota</taxon>
        <taxon>Actinomycetes</taxon>
        <taxon>Micrococcales</taxon>
        <taxon>Microbacteriaceae</taxon>
        <taxon>Microbacterium</taxon>
    </lineage>
</organism>
<accession>A0ABP5EKR8</accession>